<evidence type="ECO:0000313" key="2">
    <source>
        <dbReference type="EMBL" id="NVI44213.1"/>
    </source>
</evidence>
<keyword evidence="4" id="KW-1185">Reference proteome</keyword>
<dbReference type="Pfam" id="PF02627">
    <property type="entry name" value="CMD"/>
    <property type="match status" value="1"/>
</dbReference>
<dbReference type="EMBL" id="CP147711">
    <property type="protein sequence ID" value="WXC77737.1"/>
    <property type="molecule type" value="Genomic_DNA"/>
</dbReference>
<dbReference type="EMBL" id="JAAOLE020000001">
    <property type="protein sequence ID" value="NVI44213.1"/>
    <property type="molecule type" value="Genomic_DNA"/>
</dbReference>
<dbReference type="Gene3D" id="1.20.1290.10">
    <property type="entry name" value="AhpD-like"/>
    <property type="match status" value="1"/>
</dbReference>
<gene>
    <name evidence="2" type="ORF">HAP48_014910</name>
    <name evidence="3" type="ORF">WDK88_30505</name>
</gene>
<reference evidence="3" key="3">
    <citation type="submission" date="2024-03" db="EMBL/GenBank/DDBJ databases">
        <authorList>
            <person name="Bromfield E.S.P."/>
            <person name="Cloutier S."/>
        </authorList>
    </citation>
    <scope>NUCLEOTIDE SEQUENCE</scope>
    <source>
        <strain evidence="3">5S5</strain>
    </source>
</reference>
<dbReference type="RefSeq" id="WP_176399243.1">
    <property type="nucleotide sequence ID" value="NZ_CP088285.1"/>
</dbReference>
<dbReference type="InterPro" id="IPR003779">
    <property type="entry name" value="CMD-like"/>
</dbReference>
<name>A0A973VYD0_9BRAD</name>
<reference evidence="3" key="2">
    <citation type="journal article" date="2021" name="Int. J. Syst. Evol. Microbiol.">
        <title>Bradyrhizobium septentrionale sp. nov. (sv. septentrionale) and Bradyrhizobium quebecense sp. nov. (sv. septentrionale) associated with legumes native to Canada possess rearranged symbiosis genes and numerous insertion sequences.</title>
        <authorList>
            <person name="Bromfield E.S.P."/>
            <person name="Cloutier S."/>
        </authorList>
    </citation>
    <scope>NUCLEOTIDE SEQUENCE</scope>
    <source>
        <strain evidence="3">5S5</strain>
    </source>
</reference>
<feature type="domain" description="Carboxymuconolactone decarboxylase-like" evidence="1">
    <location>
        <begin position="44"/>
        <end position="116"/>
    </location>
</feature>
<dbReference type="InterPro" id="IPR029032">
    <property type="entry name" value="AhpD-like"/>
</dbReference>
<sequence length="175" mass="18241">MSDLKPLAIERLTGDSAISIAVIERELGFLPDLMRVLSHSRAALHGYLALRAALKGGVLPAALRERIAIAVANTNGCNSCLVNHRHLARCADVSDQELDAATAFGSRDRAAAAVLRFTKAVIAARGGVDAVEFAAVRDAGFGNAEIVEIATVIGANMLANFVNNLAHSAQNAADA</sequence>
<dbReference type="Proteomes" id="UP001432046">
    <property type="component" value="Chromosome"/>
</dbReference>
<organism evidence="2">
    <name type="scientific">Bradyrhizobium septentrionale</name>
    <dbReference type="NCBI Taxonomy" id="1404411"/>
    <lineage>
        <taxon>Bacteria</taxon>
        <taxon>Pseudomonadati</taxon>
        <taxon>Pseudomonadota</taxon>
        <taxon>Alphaproteobacteria</taxon>
        <taxon>Hyphomicrobiales</taxon>
        <taxon>Nitrobacteraceae</taxon>
        <taxon>Bradyrhizobium</taxon>
    </lineage>
</organism>
<dbReference type="PANTHER" id="PTHR35446:SF3">
    <property type="entry name" value="CMD DOMAIN-CONTAINING PROTEIN"/>
    <property type="match status" value="1"/>
</dbReference>
<evidence type="ECO:0000313" key="3">
    <source>
        <dbReference type="EMBL" id="WXC77737.1"/>
    </source>
</evidence>
<evidence type="ECO:0000313" key="4">
    <source>
        <dbReference type="Proteomes" id="UP001432046"/>
    </source>
</evidence>
<proteinExistence type="predicted"/>
<dbReference type="SUPFAM" id="SSF69118">
    <property type="entry name" value="AhpD-like"/>
    <property type="match status" value="1"/>
</dbReference>
<dbReference type="InterPro" id="IPR004675">
    <property type="entry name" value="AhpD_core"/>
</dbReference>
<evidence type="ECO:0000259" key="1">
    <source>
        <dbReference type="Pfam" id="PF02627"/>
    </source>
</evidence>
<reference evidence="2" key="1">
    <citation type="submission" date="2020-06" db="EMBL/GenBank/DDBJ databases">
        <title>Whole Genome Sequence of Bradyrhizobium sp. Strain 1S1.</title>
        <authorList>
            <person name="Bromfield E.S.P."/>
            <person name="Cloutier S."/>
        </authorList>
    </citation>
    <scope>NUCLEOTIDE SEQUENCE [LARGE SCALE GENOMIC DNA]</scope>
    <source>
        <strain evidence="2">1S1</strain>
    </source>
</reference>
<dbReference type="PANTHER" id="PTHR35446">
    <property type="entry name" value="SI:CH211-175M2.5"/>
    <property type="match status" value="1"/>
</dbReference>
<dbReference type="NCBIfam" id="TIGR00778">
    <property type="entry name" value="ahpD_dom"/>
    <property type="match status" value="1"/>
</dbReference>
<protein>
    <submittedName>
        <fullName evidence="2">Carboxymuconolactone decarboxylase family protein</fullName>
    </submittedName>
</protein>
<dbReference type="AlphaFoldDB" id="A0A973VYD0"/>
<dbReference type="GO" id="GO:0051920">
    <property type="term" value="F:peroxiredoxin activity"/>
    <property type="evidence" value="ECO:0007669"/>
    <property type="project" value="InterPro"/>
</dbReference>
<accession>A0A973VYD0</accession>